<dbReference type="InterPro" id="IPR014001">
    <property type="entry name" value="Helicase_ATP-bd"/>
</dbReference>
<dbReference type="Pfam" id="PF00270">
    <property type="entry name" value="DEAD"/>
    <property type="match status" value="1"/>
</dbReference>
<dbReference type="PROSITE" id="PS51194">
    <property type="entry name" value="HELICASE_CTER"/>
    <property type="match status" value="1"/>
</dbReference>
<dbReference type="EC" id="5.6.2.4" evidence="7"/>
<comment type="catalytic activity">
    <reaction evidence="6">
        <text>Couples ATP hydrolysis with the unwinding of duplex DNA by translocating in the 3'-5' direction.</text>
        <dbReference type="EC" id="5.6.2.4"/>
    </reaction>
</comment>
<comment type="caution">
    <text evidence="10">The sequence shown here is derived from an EMBL/GenBank/DDBJ whole genome shotgun (WGS) entry which is preliminary data.</text>
</comment>
<comment type="similarity">
    <text evidence="1">Belongs to the helicase family. RecQ subfamily.</text>
</comment>
<dbReference type="AlphaFoldDB" id="A0AAW6UCE3"/>
<sequence>VLNNLAKIDISCYEVINAIDNDIIVDDTKYKPILMRLDSNAQFREIKVYENPQYGNNDVIEISQIQIIDEIFTNAEKALSNEAFNDTFMTASTGAGKSIIFQIPAIKLAEEYNLLTLVITPLIGLMNDQVSNLQKLTDKAATINSEYTPIEKERIKQDINNGKISILYLSPETLLSNTDIKMLIGDRRIGLIVIDEAHTVATWGKSFRPDYWYLGDFLKKLKKYNKEMSFPIAAFTATATLGGSDDMYYDIISDLSLNVKKPYIGKIIRENISFNIKIQSKENDYRQEKDQLVVTRMNEFLDRNEKTLVYFPFVSQINKTYSKILATKLESIGKYYGNVDKIEKNETLEDFRIGKKKLVLATKAFGMGIDIDDIQNVYHYAPSGNLADYVQEIGRIARKKDMAGVAYTDFFDEDLRYIKQLHGISSIKN</sequence>
<dbReference type="PANTHER" id="PTHR13710">
    <property type="entry name" value="DNA HELICASE RECQ FAMILY MEMBER"/>
    <property type="match status" value="1"/>
</dbReference>
<feature type="domain" description="Helicase C-terminal" evidence="9">
    <location>
        <begin position="293"/>
        <end position="429"/>
    </location>
</feature>
<evidence type="ECO:0000259" key="8">
    <source>
        <dbReference type="PROSITE" id="PS51192"/>
    </source>
</evidence>
<feature type="non-terminal residue" evidence="10">
    <location>
        <position position="1"/>
    </location>
</feature>
<keyword evidence="10" id="KW-0378">Hydrolase</keyword>
<dbReference type="GO" id="GO:0005524">
    <property type="term" value="F:ATP binding"/>
    <property type="evidence" value="ECO:0007669"/>
    <property type="project" value="UniProtKB-KW"/>
</dbReference>
<keyword evidence="10" id="KW-0347">Helicase</keyword>
<dbReference type="RefSeq" id="WP_282840270.1">
    <property type="nucleotide sequence ID" value="NZ_JASCXW010000082.1"/>
</dbReference>
<feature type="domain" description="Helicase ATP-binding" evidence="8">
    <location>
        <begin position="78"/>
        <end position="257"/>
    </location>
</feature>
<reference evidence="10" key="1">
    <citation type="submission" date="2023-05" db="EMBL/GenBank/DDBJ databases">
        <title>Mariniplasma microaerophilum sp. nov., a novel anaerobic mollicute isolated from terrestrial mud volcano, Taman Peninsula, Russia.</title>
        <authorList>
            <person name="Khomyakova M.A."/>
            <person name="Merkel A.Y."/>
            <person name="Slobodkin A.I."/>
        </authorList>
    </citation>
    <scope>NUCLEOTIDE SEQUENCE</scope>
    <source>
        <strain evidence="10">M4Ah</strain>
    </source>
</reference>
<dbReference type="PROSITE" id="PS51192">
    <property type="entry name" value="HELICASE_ATP_BIND_1"/>
    <property type="match status" value="1"/>
</dbReference>
<evidence type="ECO:0000256" key="7">
    <source>
        <dbReference type="ARBA" id="ARBA00034808"/>
    </source>
</evidence>
<dbReference type="SMART" id="SM00490">
    <property type="entry name" value="HELICc"/>
    <property type="match status" value="1"/>
</dbReference>
<dbReference type="InterPro" id="IPR011545">
    <property type="entry name" value="DEAD/DEAH_box_helicase_dom"/>
</dbReference>
<dbReference type="Proteomes" id="UP001431532">
    <property type="component" value="Unassembled WGS sequence"/>
</dbReference>
<dbReference type="GO" id="GO:0009378">
    <property type="term" value="F:four-way junction helicase activity"/>
    <property type="evidence" value="ECO:0007669"/>
    <property type="project" value="TreeGrafter"/>
</dbReference>
<organism evidence="10 11">
    <name type="scientific">Peloplasma aerotolerans</name>
    <dbReference type="NCBI Taxonomy" id="3044389"/>
    <lineage>
        <taxon>Bacteria</taxon>
        <taxon>Bacillati</taxon>
        <taxon>Mycoplasmatota</taxon>
        <taxon>Mollicutes</taxon>
        <taxon>Acholeplasmatales</taxon>
        <taxon>Acholeplasmataceae</taxon>
        <taxon>Peloplasma</taxon>
    </lineage>
</organism>
<dbReference type="GO" id="GO:0006310">
    <property type="term" value="P:DNA recombination"/>
    <property type="evidence" value="ECO:0007669"/>
    <property type="project" value="TreeGrafter"/>
</dbReference>
<dbReference type="GO" id="GO:0043138">
    <property type="term" value="F:3'-5' DNA helicase activity"/>
    <property type="evidence" value="ECO:0007669"/>
    <property type="project" value="UniProtKB-EC"/>
</dbReference>
<evidence type="ECO:0000256" key="4">
    <source>
        <dbReference type="ARBA" id="ARBA00023125"/>
    </source>
</evidence>
<evidence type="ECO:0000256" key="6">
    <source>
        <dbReference type="ARBA" id="ARBA00034617"/>
    </source>
</evidence>
<gene>
    <name evidence="10" type="ORF">QJ521_09635</name>
</gene>
<evidence type="ECO:0000313" key="10">
    <source>
        <dbReference type="EMBL" id="MDI6453813.1"/>
    </source>
</evidence>
<evidence type="ECO:0000256" key="5">
    <source>
        <dbReference type="ARBA" id="ARBA00023235"/>
    </source>
</evidence>
<evidence type="ECO:0000256" key="2">
    <source>
        <dbReference type="ARBA" id="ARBA00022741"/>
    </source>
</evidence>
<dbReference type="Gene3D" id="3.40.50.300">
    <property type="entry name" value="P-loop containing nucleotide triphosphate hydrolases"/>
    <property type="match status" value="2"/>
</dbReference>
<proteinExistence type="inferred from homology"/>
<dbReference type="PANTHER" id="PTHR13710:SF105">
    <property type="entry name" value="ATP-DEPENDENT DNA HELICASE Q1"/>
    <property type="match status" value="1"/>
</dbReference>
<dbReference type="EMBL" id="JASCXW010000082">
    <property type="protein sequence ID" value="MDI6453813.1"/>
    <property type="molecule type" value="Genomic_DNA"/>
</dbReference>
<dbReference type="InterPro" id="IPR001650">
    <property type="entry name" value="Helicase_C-like"/>
</dbReference>
<evidence type="ECO:0000259" key="9">
    <source>
        <dbReference type="PROSITE" id="PS51194"/>
    </source>
</evidence>
<dbReference type="GO" id="GO:0005737">
    <property type="term" value="C:cytoplasm"/>
    <property type="evidence" value="ECO:0007669"/>
    <property type="project" value="TreeGrafter"/>
</dbReference>
<evidence type="ECO:0000313" key="11">
    <source>
        <dbReference type="Proteomes" id="UP001431532"/>
    </source>
</evidence>
<evidence type="ECO:0000256" key="3">
    <source>
        <dbReference type="ARBA" id="ARBA00022840"/>
    </source>
</evidence>
<dbReference type="GO" id="GO:0003677">
    <property type="term" value="F:DNA binding"/>
    <property type="evidence" value="ECO:0007669"/>
    <property type="project" value="UniProtKB-KW"/>
</dbReference>
<accession>A0AAW6UCE3</accession>
<dbReference type="CDD" id="cd17920">
    <property type="entry name" value="DEXHc_RecQ"/>
    <property type="match status" value="1"/>
</dbReference>
<dbReference type="Pfam" id="PF00271">
    <property type="entry name" value="Helicase_C"/>
    <property type="match status" value="1"/>
</dbReference>
<keyword evidence="5" id="KW-0413">Isomerase</keyword>
<dbReference type="SMART" id="SM00487">
    <property type="entry name" value="DEXDc"/>
    <property type="match status" value="1"/>
</dbReference>
<keyword evidence="3" id="KW-0067">ATP-binding</keyword>
<evidence type="ECO:0000256" key="1">
    <source>
        <dbReference type="ARBA" id="ARBA00005446"/>
    </source>
</evidence>
<dbReference type="InterPro" id="IPR027417">
    <property type="entry name" value="P-loop_NTPase"/>
</dbReference>
<dbReference type="GO" id="GO:0005694">
    <property type="term" value="C:chromosome"/>
    <property type="evidence" value="ECO:0007669"/>
    <property type="project" value="TreeGrafter"/>
</dbReference>
<name>A0AAW6UCE3_9MOLU</name>
<dbReference type="SUPFAM" id="SSF52540">
    <property type="entry name" value="P-loop containing nucleoside triphosphate hydrolases"/>
    <property type="match status" value="1"/>
</dbReference>
<feature type="non-terminal residue" evidence="10">
    <location>
        <position position="429"/>
    </location>
</feature>
<keyword evidence="2" id="KW-0547">Nucleotide-binding</keyword>
<keyword evidence="11" id="KW-1185">Reference proteome</keyword>
<dbReference type="GO" id="GO:0006281">
    <property type="term" value="P:DNA repair"/>
    <property type="evidence" value="ECO:0007669"/>
    <property type="project" value="TreeGrafter"/>
</dbReference>
<protein>
    <recommendedName>
        <fullName evidence="7">DNA 3'-5' helicase</fullName>
        <ecNumber evidence="7">5.6.2.4</ecNumber>
    </recommendedName>
</protein>
<keyword evidence="4" id="KW-0238">DNA-binding</keyword>